<dbReference type="OrthoDB" id="8536462at2"/>
<dbReference type="PANTHER" id="PTHR43133">
    <property type="entry name" value="RNA POLYMERASE ECF-TYPE SIGMA FACTO"/>
    <property type="match status" value="1"/>
</dbReference>
<name>A0A1G9CQX7_9PROT</name>
<evidence type="ECO:0000256" key="2">
    <source>
        <dbReference type="ARBA" id="ARBA00023015"/>
    </source>
</evidence>
<dbReference type="Gene3D" id="1.10.10.10">
    <property type="entry name" value="Winged helix-like DNA-binding domain superfamily/Winged helix DNA-binding domain"/>
    <property type="match status" value="1"/>
</dbReference>
<dbReference type="RefSeq" id="WP_091471599.1">
    <property type="nucleotide sequence ID" value="NZ_FNFX01000003.1"/>
</dbReference>
<dbReference type="InterPro" id="IPR013249">
    <property type="entry name" value="RNA_pol_sigma70_r4_t2"/>
</dbReference>
<gene>
    <name evidence="7" type="ORF">SAMN05192566_1574</name>
</gene>
<dbReference type="Pfam" id="PF04542">
    <property type="entry name" value="Sigma70_r2"/>
    <property type="match status" value="1"/>
</dbReference>
<accession>A0A1G9CQX7</accession>
<keyword evidence="8" id="KW-1185">Reference proteome</keyword>
<sequence>MQFKSVDNLAVTALYSNHQGWLKEWLRKKLGNTSDAADLAQDTFVRIIKLQNAAEIQEPRTYLATVAKSILIDFIRRKTLERAYLEAIAEMPQVYVPSPEEQLVVMEALFEMDAMLNGLGPKVKQTFMLSQFDELSYTQIAEKLDISLRTVNNYMAKAMEHFCMYRLMNRD</sequence>
<evidence type="ECO:0000259" key="6">
    <source>
        <dbReference type="Pfam" id="PF08281"/>
    </source>
</evidence>
<dbReference type="InterPro" id="IPR013324">
    <property type="entry name" value="RNA_pol_sigma_r3/r4-like"/>
</dbReference>
<dbReference type="STRING" id="492660.SAMN05192566_1574"/>
<comment type="similarity">
    <text evidence="1">Belongs to the sigma-70 factor family. ECF subfamily.</text>
</comment>
<dbReference type="Pfam" id="PF08281">
    <property type="entry name" value="Sigma70_r4_2"/>
    <property type="match status" value="1"/>
</dbReference>
<evidence type="ECO:0000256" key="1">
    <source>
        <dbReference type="ARBA" id="ARBA00010641"/>
    </source>
</evidence>
<dbReference type="NCBIfam" id="TIGR02937">
    <property type="entry name" value="sigma70-ECF"/>
    <property type="match status" value="1"/>
</dbReference>
<dbReference type="NCBIfam" id="NF009180">
    <property type="entry name" value="PRK12528.1"/>
    <property type="match status" value="1"/>
</dbReference>
<keyword evidence="3" id="KW-0731">Sigma factor</keyword>
<proteinExistence type="inferred from homology"/>
<dbReference type="SUPFAM" id="SSF88946">
    <property type="entry name" value="Sigma2 domain of RNA polymerase sigma factors"/>
    <property type="match status" value="1"/>
</dbReference>
<dbReference type="Gene3D" id="1.10.1740.10">
    <property type="match status" value="1"/>
</dbReference>
<dbReference type="InterPro" id="IPR014284">
    <property type="entry name" value="RNA_pol_sigma-70_dom"/>
</dbReference>
<dbReference type="InterPro" id="IPR007627">
    <property type="entry name" value="RNA_pol_sigma70_r2"/>
</dbReference>
<protein>
    <submittedName>
        <fullName evidence="7">RNA polymerase sigma-70 factor, ECF subfamily</fullName>
    </submittedName>
</protein>
<evidence type="ECO:0000256" key="4">
    <source>
        <dbReference type="ARBA" id="ARBA00023163"/>
    </source>
</evidence>
<dbReference type="Proteomes" id="UP000198629">
    <property type="component" value="Unassembled WGS sequence"/>
</dbReference>
<dbReference type="InterPro" id="IPR039425">
    <property type="entry name" value="RNA_pol_sigma-70-like"/>
</dbReference>
<dbReference type="FunFam" id="1.10.1740.10:FF:000009">
    <property type="entry name" value="RNA polymerase sigma factor"/>
    <property type="match status" value="1"/>
</dbReference>
<evidence type="ECO:0000313" key="7">
    <source>
        <dbReference type="EMBL" id="SDK53844.1"/>
    </source>
</evidence>
<dbReference type="GO" id="GO:0016987">
    <property type="term" value="F:sigma factor activity"/>
    <property type="evidence" value="ECO:0007669"/>
    <property type="project" value="UniProtKB-KW"/>
</dbReference>
<dbReference type="AlphaFoldDB" id="A0A1G9CQX7"/>
<dbReference type="NCBIfam" id="NF007232">
    <property type="entry name" value="PRK09651.1"/>
    <property type="match status" value="1"/>
</dbReference>
<feature type="domain" description="RNA polymerase sigma factor 70 region 4 type 2" evidence="6">
    <location>
        <begin position="111"/>
        <end position="161"/>
    </location>
</feature>
<evidence type="ECO:0000313" key="8">
    <source>
        <dbReference type="Proteomes" id="UP000198629"/>
    </source>
</evidence>
<evidence type="ECO:0000259" key="5">
    <source>
        <dbReference type="Pfam" id="PF04542"/>
    </source>
</evidence>
<organism evidence="7 8">
    <name type="scientific">Methylophilus rhizosphaerae</name>
    <dbReference type="NCBI Taxonomy" id="492660"/>
    <lineage>
        <taxon>Bacteria</taxon>
        <taxon>Pseudomonadati</taxon>
        <taxon>Pseudomonadota</taxon>
        <taxon>Betaproteobacteria</taxon>
        <taxon>Nitrosomonadales</taxon>
        <taxon>Methylophilaceae</taxon>
        <taxon>Methylophilus</taxon>
    </lineage>
</organism>
<reference evidence="8" key="1">
    <citation type="submission" date="2016-10" db="EMBL/GenBank/DDBJ databases">
        <authorList>
            <person name="Varghese N."/>
            <person name="Submissions S."/>
        </authorList>
    </citation>
    <scope>NUCLEOTIDE SEQUENCE [LARGE SCALE GENOMIC DNA]</scope>
    <source>
        <strain evidence="8">CBMB127</strain>
    </source>
</reference>
<keyword evidence="4" id="KW-0804">Transcription</keyword>
<dbReference type="GO" id="GO:0006352">
    <property type="term" value="P:DNA-templated transcription initiation"/>
    <property type="evidence" value="ECO:0007669"/>
    <property type="project" value="InterPro"/>
</dbReference>
<evidence type="ECO:0000256" key="3">
    <source>
        <dbReference type="ARBA" id="ARBA00023082"/>
    </source>
</evidence>
<keyword evidence="2" id="KW-0805">Transcription regulation</keyword>
<dbReference type="PANTHER" id="PTHR43133:SF63">
    <property type="entry name" value="RNA POLYMERASE SIGMA FACTOR FECI-RELATED"/>
    <property type="match status" value="1"/>
</dbReference>
<dbReference type="SUPFAM" id="SSF88659">
    <property type="entry name" value="Sigma3 and sigma4 domains of RNA polymerase sigma factors"/>
    <property type="match status" value="1"/>
</dbReference>
<dbReference type="GO" id="GO:0003677">
    <property type="term" value="F:DNA binding"/>
    <property type="evidence" value="ECO:0007669"/>
    <property type="project" value="InterPro"/>
</dbReference>
<dbReference type="InterPro" id="IPR036388">
    <property type="entry name" value="WH-like_DNA-bd_sf"/>
</dbReference>
<dbReference type="InterPro" id="IPR013325">
    <property type="entry name" value="RNA_pol_sigma_r2"/>
</dbReference>
<dbReference type="EMBL" id="FNFX01000003">
    <property type="protein sequence ID" value="SDK53844.1"/>
    <property type="molecule type" value="Genomic_DNA"/>
</dbReference>
<feature type="domain" description="RNA polymerase sigma-70 region 2" evidence="5">
    <location>
        <begin position="14"/>
        <end position="79"/>
    </location>
</feature>